<protein>
    <recommendedName>
        <fullName evidence="3">DNA ligase</fullName>
        <ecNumber evidence="3">6.5.1.1</ecNumber>
    </recommendedName>
</protein>
<keyword evidence="3" id="KW-0233">DNA recombination</keyword>
<dbReference type="Gene3D" id="3.40.50.10190">
    <property type="entry name" value="BRCT domain"/>
    <property type="match status" value="1"/>
</dbReference>
<keyword evidence="3" id="KW-0547">Nucleotide-binding</keyword>
<dbReference type="GO" id="GO:0071897">
    <property type="term" value="P:DNA biosynthetic process"/>
    <property type="evidence" value="ECO:0007669"/>
    <property type="project" value="InterPro"/>
</dbReference>
<dbReference type="GO" id="GO:0006310">
    <property type="term" value="P:DNA recombination"/>
    <property type="evidence" value="ECO:0007669"/>
    <property type="project" value="UniProtKB-KW"/>
</dbReference>
<dbReference type="InterPro" id="IPR012310">
    <property type="entry name" value="DNA_ligase_ATP-dep_cent"/>
</dbReference>
<dbReference type="PROSITE" id="PS00333">
    <property type="entry name" value="DNA_LIGASE_A2"/>
    <property type="match status" value="1"/>
</dbReference>
<comment type="similarity">
    <text evidence="1 4">Belongs to the ATP-dependent DNA ligase family.</text>
</comment>
<dbReference type="InterPro" id="IPR012340">
    <property type="entry name" value="NA-bd_OB-fold"/>
</dbReference>
<dbReference type="Pfam" id="PF04679">
    <property type="entry name" value="DNA_ligase_A_C"/>
    <property type="match status" value="1"/>
</dbReference>
<dbReference type="PROSITE" id="PS00697">
    <property type="entry name" value="DNA_LIGASE_A1"/>
    <property type="match status" value="1"/>
</dbReference>
<dbReference type="PANTHER" id="PTHR45674">
    <property type="entry name" value="DNA LIGASE 1/3 FAMILY MEMBER"/>
    <property type="match status" value="1"/>
</dbReference>
<dbReference type="SUPFAM" id="SSF52113">
    <property type="entry name" value="BRCT domain"/>
    <property type="match status" value="1"/>
</dbReference>
<dbReference type="Pfam" id="PF10283">
    <property type="entry name" value="zf-CCHH"/>
    <property type="match status" value="1"/>
</dbReference>
<dbReference type="InterPro" id="IPR001357">
    <property type="entry name" value="BRCT_dom"/>
</dbReference>
<organism evidence="8 9">
    <name type="scientific">Desmophyllum pertusum</name>
    <dbReference type="NCBI Taxonomy" id="174260"/>
    <lineage>
        <taxon>Eukaryota</taxon>
        <taxon>Metazoa</taxon>
        <taxon>Cnidaria</taxon>
        <taxon>Anthozoa</taxon>
        <taxon>Hexacorallia</taxon>
        <taxon>Scleractinia</taxon>
        <taxon>Caryophylliina</taxon>
        <taxon>Caryophylliidae</taxon>
        <taxon>Desmophyllum</taxon>
    </lineage>
</organism>
<keyword evidence="3" id="KW-0234">DNA repair</keyword>
<dbReference type="Pfam" id="PF16759">
    <property type="entry name" value="LIG3_BRCT"/>
    <property type="match status" value="1"/>
</dbReference>
<dbReference type="SUPFAM" id="SSF50249">
    <property type="entry name" value="Nucleic acid-binding proteins"/>
    <property type="match status" value="1"/>
</dbReference>
<dbReference type="EMBL" id="MU825398">
    <property type="protein sequence ID" value="KAJ7393415.1"/>
    <property type="molecule type" value="Genomic_DNA"/>
</dbReference>
<comment type="caution">
    <text evidence="8">The sequence shown here is derived from an EMBL/GenBank/DDBJ whole genome shotgun (WGS) entry which is preliminary data.</text>
</comment>
<dbReference type="Gene3D" id="3.30.1490.70">
    <property type="match status" value="1"/>
</dbReference>
<dbReference type="GO" id="GO:0006273">
    <property type="term" value="P:lagging strand elongation"/>
    <property type="evidence" value="ECO:0007669"/>
    <property type="project" value="TreeGrafter"/>
</dbReference>
<accession>A0A9X0A5A3</accession>
<dbReference type="FunFam" id="2.40.50.140:FF:000085">
    <property type="entry name" value="DNA ligase"/>
    <property type="match status" value="1"/>
</dbReference>
<dbReference type="GO" id="GO:0005524">
    <property type="term" value="F:ATP binding"/>
    <property type="evidence" value="ECO:0007669"/>
    <property type="project" value="UniProtKB-KW"/>
</dbReference>
<proteinExistence type="inferred from homology"/>
<dbReference type="InterPro" id="IPR012309">
    <property type="entry name" value="DNA_ligase_ATP-dep_C"/>
</dbReference>
<dbReference type="InterPro" id="IPR050191">
    <property type="entry name" value="ATP-dep_DNA_ligase"/>
</dbReference>
<dbReference type="CDD" id="cd07967">
    <property type="entry name" value="OBF_DNA_ligase_III"/>
    <property type="match status" value="1"/>
</dbReference>
<keyword evidence="3" id="KW-0067">ATP-binding</keyword>
<keyword evidence="3" id="KW-0227">DNA damage</keyword>
<dbReference type="EC" id="6.5.1.1" evidence="3"/>
<dbReference type="SUPFAM" id="SSF56091">
    <property type="entry name" value="DNA ligase/mRNA capping enzyme, catalytic domain"/>
    <property type="match status" value="1"/>
</dbReference>
<dbReference type="Pfam" id="PF01068">
    <property type="entry name" value="DNA_ligase_A_M"/>
    <property type="match status" value="2"/>
</dbReference>
<evidence type="ECO:0000256" key="1">
    <source>
        <dbReference type="ARBA" id="ARBA00007572"/>
    </source>
</evidence>
<dbReference type="InterPro" id="IPR031916">
    <property type="entry name" value="LIG3_BRCT"/>
</dbReference>
<evidence type="ECO:0000259" key="6">
    <source>
        <dbReference type="PROSITE" id="PS50160"/>
    </source>
</evidence>
<dbReference type="GO" id="GO:0070421">
    <property type="term" value="C:DNA ligase III-XRCC1 complex"/>
    <property type="evidence" value="ECO:0007669"/>
    <property type="project" value="TreeGrafter"/>
</dbReference>
<evidence type="ECO:0000256" key="5">
    <source>
        <dbReference type="SAM" id="MobiDB-lite"/>
    </source>
</evidence>
<dbReference type="PANTHER" id="PTHR45674:SF9">
    <property type="entry name" value="DNA LIGASE 3"/>
    <property type="match status" value="1"/>
</dbReference>
<sequence length="526" mass="59141">MTPVKPMLAEACKSFSHAVKKCPSGMYAEIKYDGERVQVHKSGNDFQFFSRSLKPVMTHKVLLVDNNTSKPLPFGTLGIHKKSAFKDASVCLFIFDCLQFNDENLMKTSMKERRQVLEKNVTVIPNKIMLSETNFLKTEKELSKLMSRAMKEGLEGLVMKDVNGVYEPGKRHWLKMKKDYLEEGAMADTADLVVLGAYYGTGNKGGLMSTFLMGVWDPATKQWCTVAKCGNGHDDKTIEKLNRELKMKKISKDSSKVPSWLNIHRSLVPDFIIDNPKKAPVWEITGAEFSKSTTHTADGISIRFPRVTRIRDDKDWKTANDLPHLKVLFKNSRASTNVADLDDNDDDDDEEGNDDGDDDDDDDVPSKDEEMKDETAEEPSEAKTETRKRKALDIEGEGSPNKKSKPACKYGSKCYQANDDHLQRFTHPQEDEGECSTSKKKGLKDVFHGLTIFLSKDLEDLAKLKRYIIAYDGDLVEEFEKPSATHIVSNTKDGVAVEGSASLVTPAWIWQCIKKGRIVSVNKFAL</sequence>
<dbReference type="PROSITE" id="PS50172">
    <property type="entry name" value="BRCT"/>
    <property type="match status" value="1"/>
</dbReference>
<keyword evidence="2 3" id="KW-0436">Ligase</keyword>
<feature type="compositionally biased region" description="Acidic residues" evidence="5">
    <location>
        <begin position="340"/>
        <end position="363"/>
    </location>
</feature>
<dbReference type="Proteomes" id="UP001163046">
    <property type="component" value="Unassembled WGS sequence"/>
</dbReference>
<dbReference type="PROSITE" id="PS50160">
    <property type="entry name" value="DNA_LIGASE_A3"/>
    <property type="match status" value="1"/>
</dbReference>
<evidence type="ECO:0000313" key="9">
    <source>
        <dbReference type="Proteomes" id="UP001163046"/>
    </source>
</evidence>
<comment type="catalytic activity">
    <reaction evidence="3">
        <text>ATP + (deoxyribonucleotide)n-3'-hydroxyl + 5'-phospho-(deoxyribonucleotide)m = (deoxyribonucleotide)n+m + AMP + diphosphate.</text>
        <dbReference type="EC" id="6.5.1.1"/>
    </reaction>
</comment>
<reference evidence="8" key="1">
    <citation type="submission" date="2023-01" db="EMBL/GenBank/DDBJ databases">
        <title>Genome assembly of the deep-sea coral Lophelia pertusa.</title>
        <authorList>
            <person name="Herrera S."/>
            <person name="Cordes E."/>
        </authorList>
    </citation>
    <scope>NUCLEOTIDE SEQUENCE</scope>
    <source>
        <strain evidence="8">USNM1676648</strain>
        <tissue evidence="8">Polyp</tissue>
    </source>
</reference>
<dbReference type="GO" id="GO:0003910">
    <property type="term" value="F:DNA ligase (ATP) activity"/>
    <property type="evidence" value="ECO:0007669"/>
    <property type="project" value="UniProtKB-EC"/>
</dbReference>
<feature type="compositionally biased region" description="Basic and acidic residues" evidence="5">
    <location>
        <begin position="364"/>
        <end position="385"/>
    </location>
</feature>
<feature type="region of interest" description="Disordered" evidence="5">
    <location>
        <begin position="337"/>
        <end position="409"/>
    </location>
</feature>
<dbReference type="OrthoDB" id="206088at2759"/>
<dbReference type="InterPro" id="IPR036420">
    <property type="entry name" value="BRCT_dom_sf"/>
</dbReference>
<dbReference type="InterPro" id="IPR016059">
    <property type="entry name" value="DNA_ligase_ATP-dep_CS"/>
</dbReference>
<dbReference type="CDD" id="cd18431">
    <property type="entry name" value="BRCT_DNA_ligase_III"/>
    <property type="match status" value="1"/>
</dbReference>
<dbReference type="NCBIfam" id="TIGR00574">
    <property type="entry name" value="dnl1"/>
    <property type="match status" value="1"/>
</dbReference>
<keyword evidence="9" id="KW-1185">Reference proteome</keyword>
<dbReference type="FunFam" id="3.40.50.10190:FF:000032">
    <property type="entry name" value="DNA ligase"/>
    <property type="match status" value="1"/>
</dbReference>
<evidence type="ECO:0000256" key="4">
    <source>
        <dbReference type="RuleBase" id="RU004196"/>
    </source>
</evidence>
<feature type="domain" description="ATP-dependent DNA ligase family profile" evidence="6">
    <location>
        <begin position="83"/>
        <end position="217"/>
    </location>
</feature>
<gene>
    <name evidence="8" type="primary">LIG3_2</name>
    <name evidence="8" type="ORF">OS493_006388</name>
</gene>
<dbReference type="InterPro" id="IPR019406">
    <property type="entry name" value="APLF_PBZ"/>
</dbReference>
<evidence type="ECO:0000256" key="3">
    <source>
        <dbReference type="RuleBase" id="RU000617"/>
    </source>
</evidence>
<evidence type="ECO:0000313" key="8">
    <source>
        <dbReference type="EMBL" id="KAJ7393415.1"/>
    </source>
</evidence>
<evidence type="ECO:0000256" key="2">
    <source>
        <dbReference type="ARBA" id="ARBA00022598"/>
    </source>
</evidence>
<dbReference type="SMART" id="SM00292">
    <property type="entry name" value="BRCT"/>
    <property type="match status" value="1"/>
</dbReference>
<dbReference type="InterPro" id="IPR000977">
    <property type="entry name" value="DNA_ligase_ATP-dep"/>
</dbReference>
<feature type="domain" description="BRCT" evidence="7">
    <location>
        <begin position="442"/>
        <end position="526"/>
    </location>
</feature>
<dbReference type="AlphaFoldDB" id="A0A9X0A5A3"/>
<dbReference type="Gene3D" id="2.40.50.140">
    <property type="entry name" value="Nucleic acid-binding proteins"/>
    <property type="match status" value="1"/>
</dbReference>
<name>A0A9X0A5A3_9CNID</name>
<dbReference type="Gene3D" id="3.30.470.30">
    <property type="entry name" value="DNA ligase/mRNA capping enzyme"/>
    <property type="match status" value="2"/>
</dbReference>
<evidence type="ECO:0000259" key="7">
    <source>
        <dbReference type="PROSITE" id="PS50172"/>
    </source>
</evidence>
<dbReference type="GO" id="GO:0006302">
    <property type="term" value="P:double-strand break repair"/>
    <property type="evidence" value="ECO:0007669"/>
    <property type="project" value="TreeGrafter"/>
</dbReference>